<dbReference type="SUPFAM" id="SSF51206">
    <property type="entry name" value="cAMP-binding domain-like"/>
    <property type="match status" value="1"/>
</dbReference>
<sequence>MEKSMIVDALEKCEFFDGLNRADIQRIAGICRFKPYAAGETIFEQGDSGENLYVILDGLVFLERSLDLGSRKGRITIESLGKGRVLGCWSTLLNETHVMMSTATCREATGILVLKGSELRGIMTENVAFGFNIMEKFCHILLERIQAAYGAMEKI</sequence>
<dbReference type="PROSITE" id="PS50042">
    <property type="entry name" value="CNMP_BINDING_3"/>
    <property type="match status" value="1"/>
</dbReference>
<evidence type="ECO:0000259" key="1">
    <source>
        <dbReference type="PROSITE" id="PS50042"/>
    </source>
</evidence>
<dbReference type="Pfam" id="PF00027">
    <property type="entry name" value="cNMP_binding"/>
    <property type="match status" value="1"/>
</dbReference>
<dbReference type="Gene3D" id="2.60.120.10">
    <property type="entry name" value="Jelly Rolls"/>
    <property type="match status" value="1"/>
</dbReference>
<dbReference type="STRING" id="897.B2D07_09125"/>
<dbReference type="InterPro" id="IPR014710">
    <property type="entry name" value="RmlC-like_jellyroll"/>
</dbReference>
<dbReference type="EMBL" id="ATHJ01000074">
    <property type="protein sequence ID" value="EPR41536.1"/>
    <property type="molecule type" value="Genomic_DNA"/>
</dbReference>
<evidence type="ECO:0000313" key="2">
    <source>
        <dbReference type="EMBL" id="EPR41536.1"/>
    </source>
</evidence>
<dbReference type="OrthoDB" id="5418400at2"/>
<dbReference type="Proteomes" id="UP000014977">
    <property type="component" value="Unassembled WGS sequence"/>
</dbReference>
<gene>
    <name evidence="2" type="ORF">dsmv_1969</name>
</gene>
<feature type="domain" description="Cyclic nucleotide-binding" evidence="1">
    <location>
        <begin position="15"/>
        <end position="123"/>
    </location>
</feature>
<dbReference type="RefSeq" id="WP_020876400.1">
    <property type="nucleotide sequence ID" value="NZ_ATHJ01000074.1"/>
</dbReference>
<protein>
    <submittedName>
        <fullName evidence="2">Putative transcriptional regulator, Crp/Fnr family</fullName>
    </submittedName>
</protein>
<dbReference type="CDD" id="cd00038">
    <property type="entry name" value="CAP_ED"/>
    <property type="match status" value="1"/>
</dbReference>
<accession>S7TWT6</accession>
<dbReference type="InterPro" id="IPR018490">
    <property type="entry name" value="cNMP-bd_dom_sf"/>
</dbReference>
<dbReference type="SMART" id="SM00100">
    <property type="entry name" value="cNMP"/>
    <property type="match status" value="1"/>
</dbReference>
<dbReference type="eggNOG" id="COG0664">
    <property type="taxonomic scope" value="Bacteria"/>
</dbReference>
<dbReference type="InterPro" id="IPR000595">
    <property type="entry name" value="cNMP-bd_dom"/>
</dbReference>
<evidence type="ECO:0000313" key="3">
    <source>
        <dbReference type="Proteomes" id="UP000014977"/>
    </source>
</evidence>
<organism evidence="2 3">
    <name type="scientific">Desulfococcus multivorans DSM 2059</name>
    <dbReference type="NCBI Taxonomy" id="1121405"/>
    <lineage>
        <taxon>Bacteria</taxon>
        <taxon>Pseudomonadati</taxon>
        <taxon>Thermodesulfobacteriota</taxon>
        <taxon>Desulfobacteria</taxon>
        <taxon>Desulfobacterales</taxon>
        <taxon>Desulfococcaceae</taxon>
        <taxon>Desulfococcus</taxon>
    </lineage>
</organism>
<name>S7TWT6_DESML</name>
<keyword evidence="3" id="KW-1185">Reference proteome</keyword>
<reference evidence="2 3" key="1">
    <citation type="journal article" date="2013" name="Genome Announc.">
        <title>Draft genome sequences for three mercury-methylating, sulfate-reducing bacteria.</title>
        <authorList>
            <person name="Brown S.D."/>
            <person name="Hurt R.A.Jr."/>
            <person name="Gilmour C.C."/>
            <person name="Elias D.A."/>
        </authorList>
    </citation>
    <scope>NUCLEOTIDE SEQUENCE [LARGE SCALE GENOMIC DNA]</scope>
    <source>
        <strain evidence="2 3">DSM 2059</strain>
    </source>
</reference>
<proteinExistence type="predicted"/>
<dbReference type="AlphaFoldDB" id="S7TWT6"/>
<comment type="caution">
    <text evidence="2">The sequence shown here is derived from an EMBL/GenBank/DDBJ whole genome shotgun (WGS) entry which is preliminary data.</text>
</comment>